<organism evidence="1">
    <name type="scientific">Bacillus thuringiensis phage MZTP02</name>
    <dbReference type="NCBI Taxonomy" id="311221"/>
    <lineage>
        <taxon>Viruses</taxon>
        <taxon>Duplodnaviria</taxon>
        <taxon>Heunggongvirae</taxon>
        <taxon>Uroviricota</taxon>
        <taxon>Caudoviricetes</taxon>
    </lineage>
</organism>
<name>Q56AQ1_9CAUD</name>
<sequence>MQGKALNLIALELVKLSRGDGAALQTLPYQLGLQSFQLARQQGRQLAYKTLLPLIQLGLMFGFQRL</sequence>
<reference evidence="1" key="1">
    <citation type="submission" date="2005-03" db="EMBL/GenBank/DDBJ databases">
        <title>Partial sequence analysis of bacteriophage MZTP02.</title>
        <authorList>
            <person name="Liao W."/>
            <person name="Pang Y."/>
        </authorList>
    </citation>
    <scope>NUCLEOTIDE SEQUENCE</scope>
</reference>
<dbReference type="EMBL" id="AY973586">
    <property type="protein sequence ID" value="AAX62140.1"/>
    <property type="molecule type" value="Genomic_DNA"/>
</dbReference>
<proteinExistence type="predicted"/>
<evidence type="ECO:0000313" key="1">
    <source>
        <dbReference type="EMBL" id="AAX62140.1"/>
    </source>
</evidence>
<protein>
    <submittedName>
        <fullName evidence="1">Uncharacterized protein</fullName>
    </submittedName>
</protein>
<accession>Q56AQ1</accession>